<sequence length="452" mass="49209">MRLHRQTGMGEGVVISATQLRKYWVDEPQKPTGVIAIDPSGKHVVMRTSSGTTSVQASAPPLPATATTPHAVPTQAVGAMVPGPASTVPTQVSTLPASTLVPQAVRLEVHRPTTSVPTQVSAAPASTSAPEVAGPRTAVPTQVSSRPSKSDVIRRQRLQRTQNKGKLVAARFHVESAKARLRCDKAIRKQKLAQRKKARAGKARETILDKMKSGDGFFCALAENGNPLCDISFKSKKLLDKHIAAGLKDPRVHSKGFGRRKGKRAATGQLVSTSDRLKQLVGESNVMSIRNAQEEKGFQLSAEYTYKLITGKQISLDPLQCGFANKPGRAGKRKYTVKQLAFLKWCYTQGVVDKAKKLTAEAAESLMPLHGTPLGQARYPADPYWQVTSDGQPTFPLRELFDRWIIKPWFSSQKQAFDKALSKAQSTSVQRIDVLSIDDDTGCIEEADREEG</sequence>
<evidence type="ECO:0000313" key="2">
    <source>
        <dbReference type="EMBL" id="CAD8678390.1"/>
    </source>
</evidence>
<gene>
    <name evidence="2" type="ORF">POBO1169_LOCUS14057</name>
</gene>
<feature type="region of interest" description="Disordered" evidence="1">
    <location>
        <begin position="113"/>
        <end position="149"/>
    </location>
</feature>
<feature type="compositionally biased region" description="Polar residues" evidence="1">
    <location>
        <begin position="113"/>
        <end position="129"/>
    </location>
</feature>
<organism evidence="2">
    <name type="scientific">Pyramimonas obovata</name>
    <dbReference type="NCBI Taxonomy" id="1411642"/>
    <lineage>
        <taxon>Eukaryota</taxon>
        <taxon>Viridiplantae</taxon>
        <taxon>Chlorophyta</taxon>
        <taxon>Pyramimonadophyceae</taxon>
        <taxon>Pyramimonadales</taxon>
        <taxon>Pyramimonadaceae</taxon>
        <taxon>Pyramimonas</taxon>
        <taxon>Pyramimonas incertae sedis</taxon>
    </lineage>
</organism>
<dbReference type="AlphaFoldDB" id="A0A7S0RI33"/>
<evidence type="ECO:0000256" key="1">
    <source>
        <dbReference type="SAM" id="MobiDB-lite"/>
    </source>
</evidence>
<accession>A0A7S0RI33</accession>
<protein>
    <submittedName>
        <fullName evidence="2">Uncharacterized protein</fullName>
    </submittedName>
</protein>
<proteinExistence type="predicted"/>
<dbReference type="EMBL" id="HBFA01027716">
    <property type="protein sequence ID" value="CAD8678390.1"/>
    <property type="molecule type" value="Transcribed_RNA"/>
</dbReference>
<reference evidence="2" key="1">
    <citation type="submission" date="2021-01" db="EMBL/GenBank/DDBJ databases">
        <authorList>
            <person name="Corre E."/>
            <person name="Pelletier E."/>
            <person name="Niang G."/>
            <person name="Scheremetjew M."/>
            <person name="Finn R."/>
            <person name="Kale V."/>
            <person name="Holt S."/>
            <person name="Cochrane G."/>
            <person name="Meng A."/>
            <person name="Brown T."/>
            <person name="Cohen L."/>
        </authorList>
    </citation>
    <scope>NUCLEOTIDE SEQUENCE</scope>
    <source>
        <strain evidence="2">CCMP722</strain>
    </source>
</reference>
<name>A0A7S0RI33_9CHLO</name>